<evidence type="ECO:0008006" key="2">
    <source>
        <dbReference type="Google" id="ProtNLM"/>
    </source>
</evidence>
<sequence>MNTENLARTTFVLDRSTSEDLAYLSSRMGRSRSSLVREILSPTIADLASLIRQVPESPTESDLEGFRRAGLDLMGDAYSAGLQVLGVGRE</sequence>
<accession>A0A0H5Q2T5</accession>
<reference evidence="1" key="2">
    <citation type="submission" date="2015-07" db="EMBL/GenBank/DDBJ databases">
        <title>Plasmids, circular viruses and viroids from rat gut.</title>
        <authorList>
            <person name="Jorgensen T.J."/>
            <person name="Hansen M.A."/>
            <person name="Xu Z."/>
            <person name="Tabak M.A."/>
            <person name="Sorensen S.J."/>
            <person name="Hansen L.H."/>
        </authorList>
    </citation>
    <scope>NUCLEOTIDE SEQUENCE</scope>
    <source>
        <strain evidence="1">RGRH0750</strain>
    </source>
</reference>
<protein>
    <recommendedName>
        <fullName evidence="2">Ribbon-helix-helix protein CopG domain-containing protein</fullName>
    </recommendedName>
</protein>
<dbReference type="AlphaFoldDB" id="A0A0H5Q2T5"/>
<organism evidence="1">
    <name type="scientific">uncultured prokaryote</name>
    <dbReference type="NCBI Taxonomy" id="198431"/>
    <lineage>
        <taxon>unclassified sequences</taxon>
        <taxon>environmental samples</taxon>
    </lineage>
</organism>
<name>A0A0H5Q2T5_9ZZZZ</name>
<reference evidence="1" key="1">
    <citation type="submission" date="2015-06" db="EMBL/GenBank/DDBJ databases">
        <authorList>
            <person name="Joergensen T."/>
        </authorList>
    </citation>
    <scope>NUCLEOTIDE SEQUENCE</scope>
    <source>
        <strain evidence="1">RGRH0750</strain>
    </source>
</reference>
<proteinExistence type="predicted"/>
<evidence type="ECO:0000313" key="1">
    <source>
        <dbReference type="EMBL" id="CRY95724.1"/>
    </source>
</evidence>
<dbReference type="EMBL" id="LN853361">
    <property type="protein sequence ID" value="CRY95724.1"/>
    <property type="molecule type" value="Genomic_DNA"/>
</dbReference>